<dbReference type="GO" id="GO:0042138">
    <property type="term" value="P:meiotic DNA double-strand break formation"/>
    <property type="evidence" value="ECO:0007669"/>
    <property type="project" value="TreeGrafter"/>
</dbReference>
<evidence type="ECO:0000256" key="15">
    <source>
        <dbReference type="ARBA" id="ARBA00023242"/>
    </source>
</evidence>
<keyword evidence="8 17" id="KW-0255">Endonuclease</keyword>
<evidence type="ECO:0000256" key="13">
    <source>
        <dbReference type="ARBA" id="ARBA00023204"/>
    </source>
</evidence>
<dbReference type="InterPro" id="IPR029052">
    <property type="entry name" value="Metallo-depent_PP-like"/>
</dbReference>
<comment type="subcellular location">
    <subcellularLocation>
        <location evidence="3">Chromosome</location>
        <location evidence="3">Telomere</location>
    </subcellularLocation>
    <subcellularLocation>
        <location evidence="2 17">Nucleus</location>
    </subcellularLocation>
</comment>
<dbReference type="GO" id="GO:0007095">
    <property type="term" value="P:mitotic G2 DNA damage checkpoint signaling"/>
    <property type="evidence" value="ECO:0007669"/>
    <property type="project" value="TreeGrafter"/>
</dbReference>
<dbReference type="InterPro" id="IPR004843">
    <property type="entry name" value="Calcineurin-like_PHP"/>
</dbReference>
<reference evidence="22" key="3">
    <citation type="submission" date="2025-09" db="UniProtKB">
        <authorList>
            <consortium name="Ensembl"/>
        </authorList>
    </citation>
    <scope>IDENTIFICATION</scope>
</reference>
<organism evidence="22 23">
    <name type="scientific">Vombatus ursinus</name>
    <name type="common">Common wombat</name>
    <dbReference type="NCBI Taxonomy" id="29139"/>
    <lineage>
        <taxon>Eukaryota</taxon>
        <taxon>Metazoa</taxon>
        <taxon>Chordata</taxon>
        <taxon>Craniata</taxon>
        <taxon>Vertebrata</taxon>
        <taxon>Euteleostomi</taxon>
        <taxon>Mammalia</taxon>
        <taxon>Metatheria</taxon>
        <taxon>Diprotodontia</taxon>
        <taxon>Vombatidae</taxon>
        <taxon>Vombatus</taxon>
    </lineage>
</organism>
<evidence type="ECO:0000256" key="11">
    <source>
        <dbReference type="ARBA" id="ARBA00022839"/>
    </source>
</evidence>
<evidence type="ECO:0000256" key="18">
    <source>
        <dbReference type="PIRSR" id="PIRSR000882-1"/>
    </source>
</evidence>
<dbReference type="GO" id="GO:0031573">
    <property type="term" value="P:mitotic intra-S DNA damage checkpoint signaling"/>
    <property type="evidence" value="ECO:0007669"/>
    <property type="project" value="TreeGrafter"/>
</dbReference>
<dbReference type="CDD" id="cd00840">
    <property type="entry name" value="MPP_Mre11_N"/>
    <property type="match status" value="1"/>
</dbReference>
<keyword evidence="23" id="KW-1185">Reference proteome</keyword>
<keyword evidence="6 17" id="KW-0540">Nuclease</keyword>
<dbReference type="InterPro" id="IPR007281">
    <property type="entry name" value="Mre11_DNA-bd"/>
</dbReference>
<evidence type="ECO:0000256" key="1">
    <source>
        <dbReference type="ARBA" id="ARBA00001936"/>
    </source>
</evidence>
<evidence type="ECO:0000256" key="2">
    <source>
        <dbReference type="ARBA" id="ARBA00004123"/>
    </source>
</evidence>
<dbReference type="FunFam" id="3.60.21.10:FF:000011">
    <property type="entry name" value="Double-strand break repair protein"/>
    <property type="match status" value="1"/>
</dbReference>
<dbReference type="GO" id="GO:0000781">
    <property type="term" value="C:chromosome, telomeric region"/>
    <property type="evidence" value="ECO:0007669"/>
    <property type="project" value="UniProtKB-SubCell"/>
</dbReference>
<evidence type="ECO:0000259" key="21">
    <source>
        <dbReference type="SMART" id="SM01347"/>
    </source>
</evidence>
<dbReference type="Gene3D" id="3.60.21.10">
    <property type="match status" value="1"/>
</dbReference>
<proteinExistence type="inferred from homology"/>
<evidence type="ECO:0000256" key="19">
    <source>
        <dbReference type="RuleBase" id="RU003447"/>
    </source>
</evidence>
<dbReference type="InterPro" id="IPR038487">
    <property type="entry name" value="Mre11_capping_dom"/>
</dbReference>
<evidence type="ECO:0000256" key="8">
    <source>
        <dbReference type="ARBA" id="ARBA00022759"/>
    </source>
</evidence>
<reference evidence="22" key="2">
    <citation type="submission" date="2025-08" db="UniProtKB">
        <authorList>
            <consortium name="Ensembl"/>
        </authorList>
    </citation>
    <scope>IDENTIFICATION</scope>
</reference>
<evidence type="ECO:0000256" key="12">
    <source>
        <dbReference type="ARBA" id="ARBA00022895"/>
    </source>
</evidence>
<evidence type="ECO:0000256" key="14">
    <source>
        <dbReference type="ARBA" id="ARBA00023211"/>
    </source>
</evidence>
<keyword evidence="15 17" id="KW-0539">Nucleus</keyword>
<keyword evidence="10 17" id="KW-0378">Hydrolase</keyword>
<evidence type="ECO:0000256" key="6">
    <source>
        <dbReference type="ARBA" id="ARBA00022722"/>
    </source>
</evidence>
<protein>
    <recommendedName>
        <fullName evidence="17">Double-strand break repair protein</fullName>
    </recommendedName>
</protein>
<comment type="function">
    <text evidence="17">Core component of the MRN complex, which plays a central role in double-strand break (DSB) repair, DNA recombination, maintenance of telomere integrity and meiosis. The MRN complex is involved in the repair of DNA double-strand breaks (DSBs) via homologous recombination (HR), an error-free mechanism which primarily occurs during S and G2 phases. The complex (1) mediates the end resection of damaged DNA, which generates proper single-stranded DNA, a key initial steps in HR, and is (2) required for the recruitment of other repair factors and efficient activation of ATM and ATR upon DNA damage. Within the MRN complex, MRE11 possesses both single-strand endonuclease activity and double-strand-specific 3'-5' exonuclease activity. MRE11 first endonucleolytically cleaves the 5' strand at DNA DSB ends to prevent non-homologous end joining (NHEJ) and licence HR. It then generates a single-stranded DNA gap via 3' to 5' exonucleolytic degradation, which is required for single-strand invasion and recombination.</text>
</comment>
<gene>
    <name evidence="22" type="primary">MRE11</name>
</gene>
<keyword evidence="9 17" id="KW-0227">DNA damage</keyword>
<keyword evidence="12" id="KW-0779">Telomere</keyword>
<dbReference type="GO" id="GO:0030870">
    <property type="term" value="C:Mre11 complex"/>
    <property type="evidence" value="ECO:0007669"/>
    <property type="project" value="UniProtKB-UniRule"/>
</dbReference>
<dbReference type="AlphaFoldDB" id="A0A4X2KUN3"/>
<evidence type="ECO:0000313" key="23">
    <source>
        <dbReference type="Proteomes" id="UP000314987"/>
    </source>
</evidence>
<dbReference type="GO" id="GO:0030145">
    <property type="term" value="F:manganese ion binding"/>
    <property type="evidence" value="ECO:0007669"/>
    <property type="project" value="UniProtKB-UniRule"/>
</dbReference>
<evidence type="ECO:0000256" key="3">
    <source>
        <dbReference type="ARBA" id="ARBA00004574"/>
    </source>
</evidence>
<keyword evidence="13 17" id="KW-0234">DNA repair</keyword>
<feature type="domain" description="Mre11 DNA-binding" evidence="21">
    <location>
        <begin position="294"/>
        <end position="462"/>
    </location>
</feature>
<feature type="compositionally biased region" description="Basic and acidic residues" evidence="20">
    <location>
        <begin position="505"/>
        <end position="514"/>
    </location>
</feature>
<dbReference type="InterPro" id="IPR041796">
    <property type="entry name" value="Mre11_N"/>
</dbReference>
<dbReference type="PIRSF" id="PIRSF000882">
    <property type="entry name" value="DSB_repair_MRE11"/>
    <property type="match status" value="1"/>
</dbReference>
<feature type="region of interest" description="Disordered" evidence="20">
    <location>
        <begin position="505"/>
        <end position="615"/>
    </location>
</feature>
<keyword evidence="5" id="KW-0158">Chromosome</keyword>
<dbReference type="Proteomes" id="UP000314987">
    <property type="component" value="Unassembled WGS sequence"/>
</dbReference>
<dbReference type="Ensembl" id="ENSVURT00010015626.1">
    <property type="protein sequence ID" value="ENSVURP00010013726.1"/>
    <property type="gene ID" value="ENSVURG00010010496.1"/>
</dbReference>
<dbReference type="Gene3D" id="3.30.110.110">
    <property type="entry name" value="Mre11, capping domain"/>
    <property type="match status" value="1"/>
</dbReference>
<evidence type="ECO:0000256" key="20">
    <source>
        <dbReference type="SAM" id="MobiDB-lite"/>
    </source>
</evidence>
<feature type="compositionally biased region" description="Polar residues" evidence="20">
    <location>
        <begin position="600"/>
        <end position="615"/>
    </location>
</feature>
<accession>A0A4X2KUN3</accession>
<dbReference type="PANTHER" id="PTHR10139:SF1">
    <property type="entry name" value="DOUBLE-STRAND BREAK REPAIR PROTEIN MRE11"/>
    <property type="match status" value="1"/>
</dbReference>
<comment type="similarity">
    <text evidence="4 17 19">Belongs to the MRE11/RAD32 family.</text>
</comment>
<reference evidence="23" key="1">
    <citation type="submission" date="2018-12" db="EMBL/GenBank/DDBJ databases">
        <authorList>
            <person name="Yazar S."/>
        </authorList>
    </citation>
    <scope>NUCLEOTIDE SEQUENCE [LARGE SCALE GENOMIC DNA]</scope>
</reference>
<evidence type="ECO:0000256" key="10">
    <source>
        <dbReference type="ARBA" id="ARBA00022801"/>
    </source>
</evidence>
<keyword evidence="11 17" id="KW-0269">Exonuclease</keyword>
<sequence>MNSADTLDDEDTFKILVATDIHLGFMEKDAVRGNDTFVTLDEILRLAQENEVDFILLGGDLFHENKPSRKTLHTCLELLRKYCMGDRPVQFEILSDQSVNFGFSKFPWVNYQDGNLNISIPVFSVHGNHDDPTGADALCALDILSCAGLVNHFGRSMSVEKIDISPILLRKGSTKIALYGLGSIPDERLYRMFVNKQVTMLRPKEEENSWFNLFVIHQNRSRHGASNYIPEQFLDDFIDLVIWGHEHECKIAPTKNEQQLFYVSQPGSSVVTSLSPGEAVKKHVGLLRIKGRKMNMQKIPLKTVRQFFIEDIVLADHPNIFNPNSLKVTQAIQNFCLEKVEEMLENAERERLGNPRQPEKPLIRLRVDYTGGFEPFSVLRFSQKFVDRIANPKDVIHFFRHREQKEKTGEEINFGELITKPPSEGPTIRVEDLVKQYFQTAEKKLQLSLLTERGMGEAVQEFVDKEEKDAIEELVKYQLEKTQRFLKERHIDAAEDKIDEEVRHFRESRKKNTTEEEEEVREAMSRARAHRAQSEDLSSEFSVDDLASIDMAEQMANDSDDSISATSNKGRGRGRGRRGGRGQNSAARGGARRGRAFKSARQQPTRSATSKNYSE</sequence>
<evidence type="ECO:0000313" key="22">
    <source>
        <dbReference type="Ensembl" id="ENSVURP00010013726.1"/>
    </source>
</evidence>
<name>A0A4X2KUN3_VOMUR</name>
<dbReference type="GO" id="GO:0000724">
    <property type="term" value="P:double-strand break repair via homologous recombination"/>
    <property type="evidence" value="ECO:0007669"/>
    <property type="project" value="TreeGrafter"/>
</dbReference>
<feature type="compositionally biased region" description="Basic residues" evidence="20">
    <location>
        <begin position="570"/>
        <end position="580"/>
    </location>
</feature>
<evidence type="ECO:0000256" key="7">
    <source>
        <dbReference type="ARBA" id="ARBA00022723"/>
    </source>
</evidence>
<dbReference type="InterPro" id="IPR003701">
    <property type="entry name" value="Mre11"/>
</dbReference>
<keyword evidence="14 17" id="KW-0464">Manganese</keyword>
<keyword evidence="16 17" id="KW-0469">Meiosis</keyword>
<dbReference type="SUPFAM" id="SSF56300">
    <property type="entry name" value="Metallo-dependent phosphatases"/>
    <property type="match status" value="1"/>
</dbReference>
<dbReference type="GO" id="GO:0006303">
    <property type="term" value="P:double-strand break repair via nonhomologous end joining"/>
    <property type="evidence" value="ECO:0007669"/>
    <property type="project" value="TreeGrafter"/>
</dbReference>
<evidence type="ECO:0000256" key="9">
    <source>
        <dbReference type="ARBA" id="ARBA00022763"/>
    </source>
</evidence>
<feature type="active site" description="Proton donor" evidence="18">
    <location>
        <position position="129"/>
    </location>
</feature>
<evidence type="ECO:0000256" key="17">
    <source>
        <dbReference type="PIRNR" id="PIRNR000882"/>
    </source>
</evidence>
<dbReference type="Pfam" id="PF04152">
    <property type="entry name" value="Mre11_DNA_bind"/>
    <property type="match status" value="1"/>
</dbReference>
<dbReference type="PANTHER" id="PTHR10139">
    <property type="entry name" value="DOUBLE-STRAND BREAK REPAIR PROTEIN MRE11"/>
    <property type="match status" value="1"/>
</dbReference>
<dbReference type="GeneTree" id="ENSGT00390000017288"/>
<dbReference type="GO" id="GO:0097552">
    <property type="term" value="P:mitochondrial double-strand break repair via homologous recombination"/>
    <property type="evidence" value="ECO:0007669"/>
    <property type="project" value="TreeGrafter"/>
</dbReference>
<dbReference type="NCBIfam" id="TIGR00583">
    <property type="entry name" value="mre11"/>
    <property type="match status" value="1"/>
</dbReference>
<dbReference type="GO" id="GO:0000723">
    <property type="term" value="P:telomere maintenance"/>
    <property type="evidence" value="ECO:0007669"/>
    <property type="project" value="TreeGrafter"/>
</dbReference>
<dbReference type="GO" id="GO:0035861">
    <property type="term" value="C:site of double-strand break"/>
    <property type="evidence" value="ECO:0007669"/>
    <property type="project" value="TreeGrafter"/>
</dbReference>
<dbReference type="GO" id="GO:0000014">
    <property type="term" value="F:single-stranded DNA endodeoxyribonuclease activity"/>
    <property type="evidence" value="ECO:0007669"/>
    <property type="project" value="TreeGrafter"/>
</dbReference>
<dbReference type="Pfam" id="PF00149">
    <property type="entry name" value="Metallophos"/>
    <property type="match status" value="1"/>
</dbReference>
<comment type="cofactor">
    <cofactor evidence="1 17">
        <name>Mn(2+)</name>
        <dbReference type="ChEBI" id="CHEBI:29035"/>
    </cofactor>
</comment>
<keyword evidence="7" id="KW-0479">Metal-binding</keyword>
<evidence type="ECO:0000256" key="5">
    <source>
        <dbReference type="ARBA" id="ARBA00022454"/>
    </source>
</evidence>
<evidence type="ECO:0000256" key="16">
    <source>
        <dbReference type="ARBA" id="ARBA00023254"/>
    </source>
</evidence>
<evidence type="ECO:0000256" key="4">
    <source>
        <dbReference type="ARBA" id="ARBA00009028"/>
    </source>
</evidence>
<dbReference type="GO" id="GO:0008296">
    <property type="term" value="F:3'-5'-DNA exonuclease activity"/>
    <property type="evidence" value="ECO:0007669"/>
    <property type="project" value="InterPro"/>
</dbReference>
<dbReference type="SMART" id="SM01347">
    <property type="entry name" value="Mre11_DNA_bind"/>
    <property type="match status" value="1"/>
</dbReference>
<dbReference type="FunFam" id="3.30.110.110:FF:000001">
    <property type="entry name" value="Double-strand break repair protein"/>
    <property type="match status" value="1"/>
</dbReference>